<dbReference type="PANTHER" id="PTHR43681:SF1">
    <property type="entry name" value="SARCALUMENIN"/>
    <property type="match status" value="1"/>
</dbReference>
<gene>
    <name evidence="3" type="ORF">Aau02nite_46140</name>
</gene>
<dbReference type="EMBL" id="BOQL01000036">
    <property type="protein sequence ID" value="GIM71449.1"/>
    <property type="molecule type" value="Genomic_DNA"/>
</dbReference>
<dbReference type="Gene3D" id="3.40.50.300">
    <property type="entry name" value="P-loop containing nucleotide triphosphate hydrolases"/>
    <property type="match status" value="1"/>
</dbReference>
<proteinExistence type="predicted"/>
<dbReference type="SUPFAM" id="SSF52540">
    <property type="entry name" value="P-loop containing nucleoside triphosphate hydrolases"/>
    <property type="match status" value="1"/>
</dbReference>
<protein>
    <submittedName>
        <fullName evidence="3">Isoniazid inducible gene protein IniC</fullName>
    </submittedName>
</protein>
<dbReference type="InterPro" id="IPR051943">
    <property type="entry name" value="TRAFAC_Dynamin-like_GTPase"/>
</dbReference>
<dbReference type="InterPro" id="IPR027417">
    <property type="entry name" value="P-loop_NTPase"/>
</dbReference>
<dbReference type="Pfam" id="PF00350">
    <property type="entry name" value="Dynamin_N"/>
    <property type="match status" value="1"/>
</dbReference>
<accession>A0A919SGY2</accession>
<evidence type="ECO:0000256" key="1">
    <source>
        <dbReference type="SAM" id="MobiDB-lite"/>
    </source>
</evidence>
<feature type="domain" description="Dynamin N-terminal" evidence="2">
    <location>
        <begin position="42"/>
        <end position="148"/>
    </location>
</feature>
<feature type="region of interest" description="Disordered" evidence="1">
    <location>
        <begin position="501"/>
        <end position="621"/>
    </location>
</feature>
<dbReference type="RefSeq" id="WP_246595371.1">
    <property type="nucleotide sequence ID" value="NZ_BAABEA010000052.1"/>
</dbReference>
<feature type="compositionally biased region" description="Low complexity" evidence="1">
    <location>
        <begin position="511"/>
        <end position="528"/>
    </location>
</feature>
<comment type="caution">
    <text evidence="3">The sequence shown here is derived from an EMBL/GenBank/DDBJ whole genome shotgun (WGS) entry which is preliminary data.</text>
</comment>
<keyword evidence="4" id="KW-1185">Reference proteome</keyword>
<dbReference type="InterPro" id="IPR045063">
    <property type="entry name" value="Dynamin_N"/>
</dbReference>
<evidence type="ECO:0000313" key="4">
    <source>
        <dbReference type="Proteomes" id="UP000681340"/>
    </source>
</evidence>
<organism evidence="3 4">
    <name type="scientific">Actinoplanes auranticolor</name>
    <dbReference type="NCBI Taxonomy" id="47988"/>
    <lineage>
        <taxon>Bacteria</taxon>
        <taxon>Bacillati</taxon>
        <taxon>Actinomycetota</taxon>
        <taxon>Actinomycetes</taxon>
        <taxon>Micromonosporales</taxon>
        <taxon>Micromonosporaceae</taxon>
        <taxon>Actinoplanes</taxon>
    </lineage>
</organism>
<evidence type="ECO:0000259" key="2">
    <source>
        <dbReference type="Pfam" id="PF00350"/>
    </source>
</evidence>
<dbReference type="Proteomes" id="UP000681340">
    <property type="component" value="Unassembled WGS sequence"/>
</dbReference>
<sequence length="621" mass="65441">MTVGPLSARVAALCDEIVARVGPEVGGQAIQVRDRLSEPLRVAIAGRLKAGKSTLVNALIGRRVAPTAVGECTRVVTRFRYGPADRVDVVLRDGSRSSLPLADDGMIPQRLGVGLDRVAYVDVSLTSDKLRDLTVVDTPGLASTDTRVSARAQAELGGGTAPFDTDIDADSASEVAAAEAVVYVFTQAVRADDVRALEAFRTASARLASSPINALGVFGKVDTLVGGAGDPWPVAGPLAEQQALLLARTVSEVVPVVGLLAETGEAGRLTAADCAALKELSALPAAELRVLLASVDLFRSRPAPVSPHRRDRLLGLLDLYGIGFALAELAADPQLGTGELVRRLVRASGFPRLRDTLEQTLRWRADAIKAGWALSRLERVAGHTSDRRDREALRDAIERLLREPAYHRLRLLEVAQRVTTGAVPLPVAWEQELIRLATSEDARWILRLPHASGPELAAAALEAANRWRVYAVAGAGPAQSRVAQVAHRGFHLLAQAIREQVSRGQADPTEAVQSQAGPGASGQVQPGQGQSGTGQERPERVPAHQAGPADSRQSDPTRTGLTLPDRPAHTEVRRSGPAQDEVTIVGSPGGTLAADATEAGPAMLFGPGAAGWQQHGTEGAR</sequence>
<evidence type="ECO:0000313" key="3">
    <source>
        <dbReference type="EMBL" id="GIM71449.1"/>
    </source>
</evidence>
<dbReference type="PANTHER" id="PTHR43681">
    <property type="entry name" value="TRANSMEMBRANE GTPASE FZO"/>
    <property type="match status" value="1"/>
</dbReference>
<name>A0A919SGY2_9ACTN</name>
<reference evidence="3" key="1">
    <citation type="submission" date="2021-03" db="EMBL/GenBank/DDBJ databases">
        <title>Whole genome shotgun sequence of Actinoplanes auranticolor NBRC 12245.</title>
        <authorList>
            <person name="Komaki H."/>
            <person name="Tamura T."/>
        </authorList>
    </citation>
    <scope>NUCLEOTIDE SEQUENCE</scope>
    <source>
        <strain evidence="3">NBRC 12245</strain>
    </source>
</reference>
<dbReference type="AlphaFoldDB" id="A0A919SGY2"/>